<evidence type="ECO:0000313" key="4">
    <source>
        <dbReference type="Proteomes" id="UP001189429"/>
    </source>
</evidence>
<feature type="region of interest" description="Disordered" evidence="1">
    <location>
        <begin position="411"/>
        <end position="439"/>
    </location>
</feature>
<evidence type="ECO:0000256" key="1">
    <source>
        <dbReference type="SAM" id="MobiDB-lite"/>
    </source>
</evidence>
<organism evidence="3 4">
    <name type="scientific">Prorocentrum cordatum</name>
    <dbReference type="NCBI Taxonomy" id="2364126"/>
    <lineage>
        <taxon>Eukaryota</taxon>
        <taxon>Sar</taxon>
        <taxon>Alveolata</taxon>
        <taxon>Dinophyceae</taxon>
        <taxon>Prorocentrales</taxon>
        <taxon>Prorocentraceae</taxon>
        <taxon>Prorocentrum</taxon>
    </lineage>
</organism>
<feature type="chain" id="PRO_5045397457" description="Altered inheritance of mitochondria protein 24, mitochondrial" evidence="2">
    <location>
        <begin position="20"/>
        <end position="439"/>
    </location>
</feature>
<dbReference type="EMBL" id="CAUYUJ010016447">
    <property type="protein sequence ID" value="CAK0865386.1"/>
    <property type="molecule type" value="Genomic_DNA"/>
</dbReference>
<proteinExistence type="predicted"/>
<reference evidence="3" key="1">
    <citation type="submission" date="2023-10" db="EMBL/GenBank/DDBJ databases">
        <authorList>
            <person name="Chen Y."/>
            <person name="Shah S."/>
            <person name="Dougan E. K."/>
            <person name="Thang M."/>
            <person name="Chan C."/>
        </authorList>
    </citation>
    <scope>NUCLEOTIDE SEQUENCE [LARGE SCALE GENOMIC DNA]</scope>
</reference>
<dbReference type="Proteomes" id="UP001189429">
    <property type="component" value="Unassembled WGS sequence"/>
</dbReference>
<accession>A0ABN9UYZ9</accession>
<evidence type="ECO:0000256" key="2">
    <source>
        <dbReference type="SAM" id="SignalP"/>
    </source>
</evidence>
<sequence length="439" mass="44606">MLPGLLQTGGALLAPAGLAAPLPPAAPEGAWEMGGVGPVASPLPPAMIAVHAVRLLGRQAAVQAVGSATAMLVVVLPLMAVLALCGCCLLRSREGPGHAGRGAWDPAGGKLLDQASAKGRPGPGRSPGPSTHSLPPRAGGGPQQPQRPQTQGAVGLAGAHAEEGAPPRAALAAAPSARPSLGPAGAASAPILCRSLVLPNLESVFNISAEALLNHRLGNLQIKGASERTLLECAVQERQLSIRSVGNDARPRATVRKDGGALNIYGREDSFFGSLEAASGPNDCGLVQDVPAVLAEPGGQLQFRAFAMDGQQLAAGGCVGGEWRLQVRANADAILITSCILAMIFFTPAARSSIPGWPGPREIAPSGETTAGQPKARGCRRPEVAGRDSGPVLPYFISEFDWFEGLNNGGSHAEGVRSDAPNPRSPVLLRGGAPAGTQR</sequence>
<feature type="compositionally biased region" description="Low complexity" evidence="1">
    <location>
        <begin position="143"/>
        <end position="153"/>
    </location>
</feature>
<keyword evidence="4" id="KW-1185">Reference proteome</keyword>
<gene>
    <name evidence="3" type="ORF">PCOR1329_LOCUS52924</name>
</gene>
<protein>
    <recommendedName>
        <fullName evidence="5">Altered inheritance of mitochondria protein 24, mitochondrial</fullName>
    </recommendedName>
</protein>
<name>A0ABN9UYZ9_9DINO</name>
<keyword evidence="2" id="KW-0732">Signal</keyword>
<comment type="caution">
    <text evidence="3">The sequence shown here is derived from an EMBL/GenBank/DDBJ whole genome shotgun (WGS) entry which is preliminary data.</text>
</comment>
<feature type="signal peptide" evidence="2">
    <location>
        <begin position="1"/>
        <end position="19"/>
    </location>
</feature>
<feature type="region of interest" description="Disordered" evidence="1">
    <location>
        <begin position="96"/>
        <end position="184"/>
    </location>
</feature>
<feature type="region of interest" description="Disordered" evidence="1">
    <location>
        <begin position="357"/>
        <end position="384"/>
    </location>
</feature>
<feature type="non-terminal residue" evidence="3">
    <location>
        <position position="439"/>
    </location>
</feature>
<evidence type="ECO:0000313" key="3">
    <source>
        <dbReference type="EMBL" id="CAK0865386.1"/>
    </source>
</evidence>
<feature type="compositionally biased region" description="Low complexity" evidence="1">
    <location>
        <begin position="166"/>
        <end position="184"/>
    </location>
</feature>
<evidence type="ECO:0008006" key="5">
    <source>
        <dbReference type="Google" id="ProtNLM"/>
    </source>
</evidence>